<evidence type="ECO:0000313" key="1">
    <source>
        <dbReference type="EMBL" id="EAR09199.1"/>
    </source>
</evidence>
<accession>A4BF86</accession>
<dbReference type="AlphaFoldDB" id="A4BF86"/>
<keyword evidence="2" id="KW-1185">Reference proteome</keyword>
<dbReference type="Proteomes" id="UP000005953">
    <property type="component" value="Unassembled WGS sequence"/>
</dbReference>
<evidence type="ECO:0000313" key="2">
    <source>
        <dbReference type="Proteomes" id="UP000005953"/>
    </source>
</evidence>
<comment type="caution">
    <text evidence="1">The sequence shown here is derived from an EMBL/GenBank/DDBJ whole genome shotgun (WGS) entry which is preliminary data.</text>
</comment>
<sequence>MQKELALISQYQSSDFKKGSRTYQLVVELALTVRLLVVGLFFISSGLAQADAIAYSNDIEERFAYKDWVSYKQTDLCRPMSEFIIGGSVASLAVFDKGPLWEQYESEPYRAFVYGEYVKSYRLRFNNELINSEQISESLLNQLANGSYVTIEAEIYSDYETHRTDKSKTFNATATISLSGSSAAFRYCGFIE</sequence>
<dbReference type="EMBL" id="AAOE01000012">
    <property type="protein sequence ID" value="EAR09199.1"/>
    <property type="molecule type" value="Genomic_DNA"/>
</dbReference>
<name>A4BF86_9GAMM</name>
<reference evidence="1 2" key="1">
    <citation type="submission" date="2006-02" db="EMBL/GenBank/DDBJ databases">
        <authorList>
            <person name="Pinhassi J."/>
            <person name="Pedros-Alio C."/>
            <person name="Ferriera S."/>
            <person name="Johnson J."/>
            <person name="Kravitz S."/>
            <person name="Halpern A."/>
            <person name="Remington K."/>
            <person name="Beeson K."/>
            <person name="Tran B."/>
            <person name="Rogers Y.-H."/>
            <person name="Friedman R."/>
            <person name="Venter J.C."/>
        </authorList>
    </citation>
    <scope>NUCLEOTIDE SEQUENCE [LARGE SCALE GENOMIC DNA]</scope>
    <source>
        <strain evidence="1 2">MED297</strain>
    </source>
</reference>
<protein>
    <submittedName>
        <fullName evidence="1">Uncharacterized protein</fullName>
    </submittedName>
</protein>
<proteinExistence type="predicted"/>
<organism evidence="1 2">
    <name type="scientific">Reinekea blandensis MED297</name>
    <dbReference type="NCBI Taxonomy" id="314283"/>
    <lineage>
        <taxon>Bacteria</taxon>
        <taxon>Pseudomonadati</taxon>
        <taxon>Pseudomonadota</taxon>
        <taxon>Gammaproteobacteria</taxon>
        <taxon>Oceanospirillales</taxon>
        <taxon>Saccharospirillaceae</taxon>
        <taxon>Reinekea</taxon>
    </lineage>
</organism>
<dbReference type="HOGENOM" id="CLU_1414155_0_0_6"/>
<gene>
    <name evidence="1" type="ORF">MED297_06948</name>
</gene>